<dbReference type="EMBL" id="OU896712">
    <property type="protein sequence ID" value="CAH1174054.1"/>
    <property type="molecule type" value="Genomic_DNA"/>
</dbReference>
<dbReference type="SMART" id="SM00408">
    <property type="entry name" value="IGc2"/>
    <property type="match status" value="3"/>
</dbReference>
<dbReference type="GO" id="GO:0098609">
    <property type="term" value="P:cell-cell adhesion"/>
    <property type="evidence" value="ECO:0007669"/>
    <property type="project" value="TreeGrafter"/>
</dbReference>
<feature type="domain" description="Fibronectin type-III" evidence="22">
    <location>
        <begin position="561"/>
        <end position="655"/>
    </location>
</feature>
<proteinExistence type="inferred from homology"/>
<name>A0A9P0GWV0_PHACE</name>
<evidence type="ECO:0000256" key="3">
    <source>
        <dbReference type="ARBA" id="ARBA00022475"/>
    </source>
</evidence>
<dbReference type="Pfam" id="PF13895">
    <property type="entry name" value="Ig_2"/>
    <property type="match status" value="1"/>
</dbReference>
<dbReference type="InterPro" id="IPR003598">
    <property type="entry name" value="Ig_sub2"/>
</dbReference>
<keyword evidence="8" id="KW-0654">Proteoglycan</keyword>
<dbReference type="SMART" id="SM00060">
    <property type="entry name" value="FN3"/>
    <property type="match status" value="2"/>
</dbReference>
<feature type="chain" id="PRO_5040107840" description="Interference hedgehog" evidence="20">
    <location>
        <begin position="24"/>
        <end position="825"/>
    </location>
</feature>
<dbReference type="InterPro" id="IPR007110">
    <property type="entry name" value="Ig-like_dom"/>
</dbReference>
<keyword evidence="3" id="KW-1003">Cell membrane</keyword>
<evidence type="ECO:0000256" key="15">
    <source>
        <dbReference type="ARBA" id="ARBA00038144"/>
    </source>
</evidence>
<evidence type="ECO:0000313" key="24">
    <source>
        <dbReference type="Proteomes" id="UP001153737"/>
    </source>
</evidence>
<dbReference type="PANTHER" id="PTHR44170">
    <property type="entry name" value="PROTEIN SIDEKICK"/>
    <property type="match status" value="1"/>
</dbReference>
<organism evidence="23 24">
    <name type="scientific">Phaedon cochleariae</name>
    <name type="common">Mustard beetle</name>
    <dbReference type="NCBI Taxonomy" id="80249"/>
    <lineage>
        <taxon>Eukaryota</taxon>
        <taxon>Metazoa</taxon>
        <taxon>Ecdysozoa</taxon>
        <taxon>Arthropoda</taxon>
        <taxon>Hexapoda</taxon>
        <taxon>Insecta</taxon>
        <taxon>Pterygota</taxon>
        <taxon>Neoptera</taxon>
        <taxon>Endopterygota</taxon>
        <taxon>Coleoptera</taxon>
        <taxon>Polyphaga</taxon>
        <taxon>Cucujiformia</taxon>
        <taxon>Chrysomeloidea</taxon>
        <taxon>Chrysomelidae</taxon>
        <taxon>Chrysomelinae</taxon>
        <taxon>Chrysomelini</taxon>
        <taxon>Phaedon</taxon>
    </lineage>
</organism>
<evidence type="ECO:0000256" key="17">
    <source>
        <dbReference type="ARBA" id="ARBA00041099"/>
    </source>
</evidence>
<sequence length="825" mass="91235">MEGAHIVAIAVLIMVVFMEFVSSDTMYMVSVPEPISLPIGFETMLTCEMDIEPDKFQWKFYPTDEPYNADAYIDLSNGTYELLPPHRSFASGRKKSALTLQVNGTSSAGDYQCLAYYGALAVASVPWRVTVAVLAAFPRQPPVDAVVAAGNTVLWRCLPPPASNPPAFVEYYKGEGEETVSAPYSEVKSLVLPNVSTKDSGVYTCKATNTMKYVSSSTRLNLQVVTYPPMRAPYFIVEPRKTYSVLKGDTVLLECAAIGNPVPKVIWFKKNAQLPSDRIEMLSGGLKIKNVSSTDDGTYFCNFTNAYGTASHRIELTYNEEPTIDCPTNETDPKQGEYLDLACSVKGVPAPRLSWFLNGFSVLNDSLVEVSGSRINFTRVEKRHAGNLQLFARNAAKTVYASIYVSVIPIASTDAAEQPSRPRHRPKHKPGSTRKPAKVAKTPKMIAPSRPAIARLTDESVAVRWTVPHDTGLPISFFKVQYRDLGPASSPESYNKSRWRTANEDIAPNLRDYHAANLLADHVYRFRIAAVYSNNDNKLSPNSERFHLKRLDFDARNPLPVPLITHTETVNTTAVRIHWKVTISTNISVDGFYISFMSASTAGDYMKATVDGENTREFVLSYLVPDTIYDIKLQSFNSKHASEFSPIMKARTEGNHSQSTTTAAPMLPPRGEKQEYSLYVIVAGAVIGCALLVCGITLVFVCRKWKQKKSVDNRDKSVDDHHIQVDGNEYVVGPKTIPKSNGCTPNRITITANPLADADNKNQNMIEMSCLTAQNNNCAAARQETSTGDRQEPPANSKDKKTKSKDKNKHKRLSAENVPPGENYV</sequence>
<comment type="similarity">
    <text evidence="15">Belongs to the immunoglobulin superfamily. IHOG family.</text>
</comment>
<gene>
    <name evidence="23" type="ORF">PHAECO_LOCUS10094</name>
</gene>
<feature type="domain" description="Ig-like" evidence="21">
    <location>
        <begin position="322"/>
        <end position="406"/>
    </location>
</feature>
<evidence type="ECO:0000256" key="9">
    <source>
        <dbReference type="ARBA" id="ARBA00022989"/>
    </source>
</evidence>
<dbReference type="Pfam" id="PF13927">
    <property type="entry name" value="Ig_3"/>
    <property type="match status" value="1"/>
</dbReference>
<feature type="compositionally biased region" description="Basic residues" evidence="18">
    <location>
        <begin position="421"/>
        <end position="438"/>
    </location>
</feature>
<dbReference type="Pfam" id="PF00041">
    <property type="entry name" value="fn3"/>
    <property type="match status" value="2"/>
</dbReference>
<dbReference type="GO" id="GO:0005886">
    <property type="term" value="C:plasma membrane"/>
    <property type="evidence" value="ECO:0007669"/>
    <property type="project" value="UniProtKB-SubCell"/>
</dbReference>
<evidence type="ECO:0000256" key="14">
    <source>
        <dbReference type="ARBA" id="ARBA00037573"/>
    </source>
</evidence>
<dbReference type="PANTHER" id="PTHR44170:SF33">
    <property type="entry name" value="BROTHER OF IHOG, ISOFORM G-RELATED"/>
    <property type="match status" value="1"/>
</dbReference>
<feature type="domain" description="Fibronectin type-III" evidence="22">
    <location>
        <begin position="447"/>
        <end position="551"/>
    </location>
</feature>
<dbReference type="GO" id="GO:0030424">
    <property type="term" value="C:axon"/>
    <property type="evidence" value="ECO:0007669"/>
    <property type="project" value="TreeGrafter"/>
</dbReference>
<dbReference type="InterPro" id="IPR013783">
    <property type="entry name" value="Ig-like_fold"/>
</dbReference>
<dbReference type="SUPFAM" id="SSF49265">
    <property type="entry name" value="Fibronectin type III"/>
    <property type="match status" value="1"/>
</dbReference>
<dbReference type="Proteomes" id="UP001153737">
    <property type="component" value="Chromosome 6"/>
</dbReference>
<feature type="signal peptide" evidence="20">
    <location>
        <begin position="1"/>
        <end position="23"/>
    </location>
</feature>
<keyword evidence="5 19" id="KW-0812">Transmembrane</keyword>
<accession>A0A9P0GWV0</accession>
<evidence type="ECO:0000256" key="4">
    <source>
        <dbReference type="ARBA" id="ARBA00022674"/>
    </source>
</evidence>
<keyword evidence="24" id="KW-1185">Reference proteome</keyword>
<evidence type="ECO:0000256" key="11">
    <source>
        <dbReference type="ARBA" id="ARBA00023157"/>
    </source>
</evidence>
<evidence type="ECO:0000256" key="19">
    <source>
        <dbReference type="SAM" id="Phobius"/>
    </source>
</evidence>
<evidence type="ECO:0000256" key="2">
    <source>
        <dbReference type="ARBA" id="ARBA00004479"/>
    </source>
</evidence>
<protein>
    <recommendedName>
        <fullName evidence="17">Interference hedgehog</fullName>
    </recommendedName>
</protein>
<feature type="region of interest" description="Disordered" evidence="18">
    <location>
        <begin position="414"/>
        <end position="442"/>
    </location>
</feature>
<keyword evidence="6 20" id="KW-0732">Signal</keyword>
<keyword evidence="13" id="KW-0393">Immunoglobulin domain</keyword>
<evidence type="ECO:0000256" key="1">
    <source>
        <dbReference type="ARBA" id="ARBA00004236"/>
    </source>
</evidence>
<dbReference type="InterPro" id="IPR003599">
    <property type="entry name" value="Ig_sub"/>
</dbReference>
<feature type="compositionally biased region" description="Basic residues" evidence="18">
    <location>
        <begin position="800"/>
        <end position="812"/>
    </location>
</feature>
<dbReference type="PROSITE" id="PS50835">
    <property type="entry name" value="IG_LIKE"/>
    <property type="match status" value="3"/>
</dbReference>
<evidence type="ECO:0000256" key="13">
    <source>
        <dbReference type="ARBA" id="ARBA00023319"/>
    </source>
</evidence>
<evidence type="ECO:0000256" key="12">
    <source>
        <dbReference type="ARBA" id="ARBA00023180"/>
    </source>
</evidence>
<dbReference type="InterPro" id="IPR036116">
    <property type="entry name" value="FN3_sf"/>
</dbReference>
<feature type="domain" description="Ig-like" evidence="21">
    <location>
        <begin position="138"/>
        <end position="221"/>
    </location>
</feature>
<reference evidence="23" key="2">
    <citation type="submission" date="2022-10" db="EMBL/GenBank/DDBJ databases">
        <authorList>
            <consortium name="ENA_rothamsted_submissions"/>
            <consortium name="culmorum"/>
            <person name="King R."/>
        </authorList>
    </citation>
    <scope>NUCLEOTIDE SEQUENCE</scope>
</reference>
<keyword evidence="12" id="KW-0325">Glycoprotein</keyword>
<dbReference type="AlphaFoldDB" id="A0A9P0GWV0"/>
<dbReference type="PROSITE" id="PS50853">
    <property type="entry name" value="FN3"/>
    <property type="match status" value="2"/>
</dbReference>
<feature type="domain" description="Ig-like" evidence="21">
    <location>
        <begin position="233"/>
        <end position="317"/>
    </location>
</feature>
<dbReference type="OrthoDB" id="9998697at2759"/>
<evidence type="ECO:0000256" key="5">
    <source>
        <dbReference type="ARBA" id="ARBA00022692"/>
    </source>
</evidence>
<comment type="subcellular location">
    <subcellularLocation>
        <location evidence="1">Cell membrane</location>
    </subcellularLocation>
    <subcellularLocation>
        <location evidence="2">Membrane</location>
        <topology evidence="2">Single-pass type I membrane protein</topology>
    </subcellularLocation>
</comment>
<keyword evidence="10 19" id="KW-0472">Membrane</keyword>
<evidence type="ECO:0000259" key="22">
    <source>
        <dbReference type="PROSITE" id="PS50853"/>
    </source>
</evidence>
<comment type="subunit">
    <text evidence="16">Homodimer. Heterotetramer; 2 iHog chains bind 2 hh chains when facilitated by heparin, heparin is required to promote high-affinity interactions between hh and iHog.</text>
</comment>
<evidence type="ECO:0000259" key="21">
    <source>
        <dbReference type="PROSITE" id="PS50835"/>
    </source>
</evidence>
<dbReference type="InterPro" id="IPR013098">
    <property type="entry name" value="Ig_I-set"/>
</dbReference>
<evidence type="ECO:0000313" key="23">
    <source>
        <dbReference type="EMBL" id="CAH1174054.1"/>
    </source>
</evidence>
<feature type="region of interest" description="Disordered" evidence="18">
    <location>
        <begin position="780"/>
        <end position="825"/>
    </location>
</feature>
<dbReference type="InterPro" id="IPR036179">
    <property type="entry name" value="Ig-like_dom_sf"/>
</dbReference>
<keyword evidence="11" id="KW-1015">Disulfide bond</keyword>
<dbReference type="CDD" id="cd00063">
    <property type="entry name" value="FN3"/>
    <property type="match status" value="2"/>
</dbReference>
<dbReference type="FunFam" id="2.60.40.10:FF:000005">
    <property type="entry name" value="Neuronal cell adhesion molecule"/>
    <property type="match status" value="1"/>
</dbReference>
<evidence type="ECO:0000256" key="7">
    <source>
        <dbReference type="ARBA" id="ARBA00022737"/>
    </source>
</evidence>
<dbReference type="InterPro" id="IPR003961">
    <property type="entry name" value="FN3_dom"/>
</dbReference>
<evidence type="ECO:0000256" key="8">
    <source>
        <dbReference type="ARBA" id="ARBA00022974"/>
    </source>
</evidence>
<feature type="transmembrane region" description="Helical" evidence="19">
    <location>
        <begin position="676"/>
        <end position="701"/>
    </location>
</feature>
<dbReference type="Gene3D" id="2.60.40.10">
    <property type="entry name" value="Immunoglobulins"/>
    <property type="match status" value="5"/>
</dbReference>
<keyword evidence="4" id="KW-0358">Heparin-binding</keyword>
<dbReference type="GO" id="GO:0007411">
    <property type="term" value="P:axon guidance"/>
    <property type="evidence" value="ECO:0007669"/>
    <property type="project" value="TreeGrafter"/>
</dbReference>
<dbReference type="GO" id="GO:0008201">
    <property type="term" value="F:heparin binding"/>
    <property type="evidence" value="ECO:0007669"/>
    <property type="project" value="UniProtKB-KW"/>
</dbReference>
<comment type="function">
    <text evidence="14">Mediates response to the active Hedgehog (Hh) protein signal in embryos, functioning upstream or at the level of patched (ptc).</text>
</comment>
<dbReference type="Pfam" id="PF07679">
    <property type="entry name" value="I-set"/>
    <property type="match status" value="1"/>
</dbReference>
<evidence type="ECO:0000256" key="16">
    <source>
        <dbReference type="ARBA" id="ARBA00038530"/>
    </source>
</evidence>
<evidence type="ECO:0000256" key="6">
    <source>
        <dbReference type="ARBA" id="ARBA00022729"/>
    </source>
</evidence>
<evidence type="ECO:0000256" key="18">
    <source>
        <dbReference type="SAM" id="MobiDB-lite"/>
    </source>
</evidence>
<evidence type="ECO:0000256" key="20">
    <source>
        <dbReference type="SAM" id="SignalP"/>
    </source>
</evidence>
<keyword evidence="7" id="KW-0677">Repeat</keyword>
<evidence type="ECO:0000256" key="10">
    <source>
        <dbReference type="ARBA" id="ARBA00023136"/>
    </source>
</evidence>
<keyword evidence="9 19" id="KW-1133">Transmembrane helix</keyword>
<reference evidence="23" key="1">
    <citation type="submission" date="2022-01" db="EMBL/GenBank/DDBJ databases">
        <authorList>
            <person name="King R."/>
        </authorList>
    </citation>
    <scope>NUCLEOTIDE SEQUENCE</scope>
</reference>
<dbReference type="SMART" id="SM00409">
    <property type="entry name" value="IG"/>
    <property type="match status" value="4"/>
</dbReference>
<dbReference type="SUPFAM" id="SSF48726">
    <property type="entry name" value="Immunoglobulin"/>
    <property type="match status" value="4"/>
</dbReference>